<evidence type="ECO:0000313" key="7">
    <source>
        <dbReference type="Proteomes" id="UP000559010"/>
    </source>
</evidence>
<evidence type="ECO:0000259" key="5">
    <source>
        <dbReference type="Pfam" id="PF22780"/>
    </source>
</evidence>
<evidence type="ECO:0000313" key="6">
    <source>
        <dbReference type="EMBL" id="NMM49657.1"/>
    </source>
</evidence>
<dbReference type="InterPro" id="IPR004792">
    <property type="entry name" value="BaiN-like"/>
</dbReference>
<dbReference type="AlphaFoldDB" id="A0A848IZF0"/>
<dbReference type="InterPro" id="IPR057661">
    <property type="entry name" value="RsdA/BaiN/AoA(So)_Rossmann"/>
</dbReference>
<dbReference type="SUPFAM" id="SSF160996">
    <property type="entry name" value="HI0933 insert domain-like"/>
    <property type="match status" value="1"/>
</dbReference>
<keyword evidence="2" id="KW-0285">Flavoprotein</keyword>
<dbReference type="Pfam" id="PF03486">
    <property type="entry name" value="HI0933_like"/>
    <property type="match status" value="1"/>
</dbReference>
<feature type="domain" description="RsdA/BaiN/AoA(So)-like insert" evidence="5">
    <location>
        <begin position="186"/>
        <end position="347"/>
    </location>
</feature>
<protein>
    <submittedName>
        <fullName evidence="6">NAD(P)/FAD-dependent oxidoreductase</fullName>
    </submittedName>
</protein>
<dbReference type="PANTHER" id="PTHR42887:SF2">
    <property type="entry name" value="OS12G0638800 PROTEIN"/>
    <property type="match status" value="1"/>
</dbReference>
<reference evidence="6 7" key="1">
    <citation type="submission" date="2020-04" db="EMBL/GenBank/DDBJ databases">
        <title>Flammeovirgaceae bacterium KN852 isolated from deep sea.</title>
        <authorList>
            <person name="Zhang D.-C."/>
        </authorList>
    </citation>
    <scope>NUCLEOTIDE SEQUENCE [LARGE SCALE GENOMIC DNA]</scope>
    <source>
        <strain evidence="6 7">KN852</strain>
    </source>
</reference>
<dbReference type="Gene3D" id="2.40.30.10">
    <property type="entry name" value="Translation factors"/>
    <property type="match status" value="1"/>
</dbReference>
<gene>
    <name evidence="6" type="ORF">HH304_14710</name>
</gene>
<dbReference type="Gene3D" id="3.50.50.60">
    <property type="entry name" value="FAD/NAD(P)-binding domain"/>
    <property type="match status" value="1"/>
</dbReference>
<evidence type="ECO:0000259" key="4">
    <source>
        <dbReference type="Pfam" id="PF03486"/>
    </source>
</evidence>
<dbReference type="Pfam" id="PF22780">
    <property type="entry name" value="HI0933_like_1st"/>
    <property type="match status" value="1"/>
</dbReference>
<evidence type="ECO:0000256" key="1">
    <source>
        <dbReference type="ARBA" id="ARBA00001974"/>
    </source>
</evidence>
<comment type="cofactor">
    <cofactor evidence="1">
        <name>FAD</name>
        <dbReference type="ChEBI" id="CHEBI:57692"/>
    </cofactor>
</comment>
<keyword evidence="7" id="KW-1185">Reference proteome</keyword>
<name>A0A848IZF0_9BACT</name>
<organism evidence="6 7">
    <name type="scientific">Marinigracilibium pacificum</name>
    <dbReference type="NCBI Taxonomy" id="2729599"/>
    <lineage>
        <taxon>Bacteria</taxon>
        <taxon>Pseudomonadati</taxon>
        <taxon>Bacteroidota</taxon>
        <taxon>Cytophagia</taxon>
        <taxon>Cytophagales</taxon>
        <taxon>Flammeovirgaceae</taxon>
        <taxon>Marinigracilibium</taxon>
    </lineage>
</organism>
<dbReference type="InterPro" id="IPR023166">
    <property type="entry name" value="BaiN-like_dom_sf"/>
</dbReference>
<sequence>MSFYDVIIVGGGASGFFCAANLLSGNKNLNVLILEKSPKVLSKVRVSGGGRCNVTHAVSSIDELVNSYPRGGKKLRKLFNEFSTDDTIKWFSKRGVKLKTEVDGRMFPVTDSSETIIDCLLFQAKNAVVKTKERVIRLQSANNGWEVTTEKATYQSSVVYFAPGGFPKNEQYDFLSNLELKVVPPVPSLFTFNVPKSSFKDLMGISVDLGSVKLAGTKLEASGPVLVTHWGFSGPAALKLSSIGAREIYQKGYSGDLLINWTSYISEAEFSKAFSESLEEQRKKLSKNFRFGNIPSRLLERLMELSDVDPEKPIGEWSKKIRNRLFENIFRCKVTFSGKTTFKDEFVTAGGIALNEVNLDKMESKKHEGLFFGGEILDVDAVTGGFNFQFAWASAYVASKAILSKL</sequence>
<feature type="domain" description="RsdA/BaiN/AoA(So)-like Rossmann fold-like" evidence="4">
    <location>
        <begin position="5"/>
        <end position="400"/>
    </location>
</feature>
<dbReference type="Gene3D" id="1.10.8.260">
    <property type="entry name" value="HI0933 insert domain-like"/>
    <property type="match status" value="1"/>
</dbReference>
<dbReference type="SUPFAM" id="SSF51905">
    <property type="entry name" value="FAD/NAD(P)-binding domain"/>
    <property type="match status" value="1"/>
</dbReference>
<dbReference type="InterPro" id="IPR055178">
    <property type="entry name" value="RsdA/BaiN/AoA(So)-like_dom"/>
</dbReference>
<proteinExistence type="predicted"/>
<dbReference type="EMBL" id="JABBNU010000009">
    <property type="protein sequence ID" value="NMM49657.1"/>
    <property type="molecule type" value="Genomic_DNA"/>
</dbReference>
<dbReference type="PANTHER" id="PTHR42887">
    <property type="entry name" value="OS12G0638800 PROTEIN"/>
    <property type="match status" value="1"/>
</dbReference>
<dbReference type="NCBIfam" id="TIGR00275">
    <property type="entry name" value="aminoacetone oxidase family FAD-binding enzyme"/>
    <property type="match status" value="1"/>
</dbReference>
<accession>A0A848IZF0</accession>
<dbReference type="InterPro" id="IPR036188">
    <property type="entry name" value="FAD/NAD-bd_sf"/>
</dbReference>
<evidence type="ECO:0000256" key="2">
    <source>
        <dbReference type="ARBA" id="ARBA00022630"/>
    </source>
</evidence>
<keyword evidence="3" id="KW-0274">FAD</keyword>
<comment type="caution">
    <text evidence="6">The sequence shown here is derived from an EMBL/GenBank/DDBJ whole genome shotgun (WGS) entry which is preliminary data.</text>
</comment>
<evidence type="ECO:0000256" key="3">
    <source>
        <dbReference type="ARBA" id="ARBA00022827"/>
    </source>
</evidence>
<dbReference type="Proteomes" id="UP000559010">
    <property type="component" value="Unassembled WGS sequence"/>
</dbReference>
<dbReference type="RefSeq" id="WP_169682983.1">
    <property type="nucleotide sequence ID" value="NZ_JABBNU010000009.1"/>
</dbReference>